<dbReference type="PANTHER" id="PTHR48111">
    <property type="entry name" value="REGULATOR OF RPOS"/>
    <property type="match status" value="1"/>
</dbReference>
<dbReference type="CDD" id="cd00383">
    <property type="entry name" value="trans_reg_C"/>
    <property type="match status" value="1"/>
</dbReference>
<dbReference type="EMBL" id="CP059540">
    <property type="protein sequence ID" value="QMT18205.1"/>
    <property type="molecule type" value="Genomic_DNA"/>
</dbReference>
<keyword evidence="12" id="KW-1185">Reference proteome</keyword>
<evidence type="ECO:0000256" key="6">
    <source>
        <dbReference type="ARBA" id="ARBA00023163"/>
    </source>
</evidence>
<dbReference type="InterPro" id="IPR036388">
    <property type="entry name" value="WH-like_DNA-bd_sf"/>
</dbReference>
<dbReference type="GO" id="GO:0006355">
    <property type="term" value="P:regulation of DNA-templated transcription"/>
    <property type="evidence" value="ECO:0007669"/>
    <property type="project" value="InterPro"/>
</dbReference>
<dbReference type="Pfam" id="PF00072">
    <property type="entry name" value="Response_reg"/>
    <property type="match status" value="1"/>
</dbReference>
<dbReference type="Gene3D" id="6.10.250.690">
    <property type="match status" value="1"/>
</dbReference>
<protein>
    <submittedName>
        <fullName evidence="11">Response regulator transcription factor</fullName>
    </submittedName>
</protein>
<dbReference type="Gene3D" id="3.40.50.2300">
    <property type="match status" value="1"/>
</dbReference>
<dbReference type="SMART" id="SM00862">
    <property type="entry name" value="Trans_reg_C"/>
    <property type="match status" value="1"/>
</dbReference>
<dbReference type="KEGG" id="pdec:H1Q58_04070"/>
<evidence type="ECO:0000313" key="11">
    <source>
        <dbReference type="EMBL" id="QMT18205.1"/>
    </source>
</evidence>
<keyword evidence="2 7" id="KW-0597">Phosphoprotein</keyword>
<dbReference type="GO" id="GO:0000156">
    <property type="term" value="F:phosphorelay response regulator activity"/>
    <property type="evidence" value="ECO:0007669"/>
    <property type="project" value="TreeGrafter"/>
</dbReference>
<evidence type="ECO:0000256" key="8">
    <source>
        <dbReference type="PROSITE-ProRule" id="PRU01091"/>
    </source>
</evidence>
<evidence type="ECO:0000256" key="3">
    <source>
        <dbReference type="ARBA" id="ARBA00023012"/>
    </source>
</evidence>
<dbReference type="GO" id="GO:0000976">
    <property type="term" value="F:transcription cis-regulatory region binding"/>
    <property type="evidence" value="ECO:0007669"/>
    <property type="project" value="TreeGrafter"/>
</dbReference>
<dbReference type="CDD" id="cd17574">
    <property type="entry name" value="REC_OmpR"/>
    <property type="match status" value="1"/>
</dbReference>
<dbReference type="RefSeq" id="WP_182092840.1">
    <property type="nucleotide sequence ID" value="NZ_CP059540.1"/>
</dbReference>
<sequence length="238" mass="26844">MKEPNLLIVEDEKAILHMLMTILTRENFRSIDTAGSAEEALVLCKEKSYDLVLLDITLPGRSGLEICPLIREISDASIFFLTARSTDLDKLSGFAVGADDYITKPFNPLEVAARIKAHLRRRLGIAPRIAANLFEYGPLTVNTSAGEVKLQDKPVELPAQVYQLLLFFCRHPNQLFSKSQLYEKVWNEEFLGEDNTVMVHIRKLREKIEINPSSPKFIVTVRGLGYKFIPEGGNHEST</sequence>
<dbReference type="Proteomes" id="UP000514716">
    <property type="component" value="Chromosome"/>
</dbReference>
<feature type="domain" description="Response regulatory" evidence="9">
    <location>
        <begin position="5"/>
        <end position="119"/>
    </location>
</feature>
<dbReference type="InterPro" id="IPR039420">
    <property type="entry name" value="WalR-like"/>
</dbReference>
<keyword evidence="4" id="KW-0805">Transcription regulation</keyword>
<name>A0A7D7SIB9_PLAMR</name>
<dbReference type="PROSITE" id="PS51755">
    <property type="entry name" value="OMPR_PHOB"/>
    <property type="match status" value="1"/>
</dbReference>
<feature type="domain" description="OmpR/PhoB-type" evidence="10">
    <location>
        <begin position="131"/>
        <end position="230"/>
    </location>
</feature>
<comment type="subcellular location">
    <subcellularLocation>
        <location evidence="1">Cytoplasm</location>
    </subcellularLocation>
</comment>
<evidence type="ECO:0000256" key="7">
    <source>
        <dbReference type="PROSITE-ProRule" id="PRU00169"/>
    </source>
</evidence>
<dbReference type="FunFam" id="1.10.10.10:FF:000018">
    <property type="entry name" value="DNA-binding response regulator ResD"/>
    <property type="match status" value="1"/>
</dbReference>
<keyword evidence="6" id="KW-0804">Transcription</keyword>
<dbReference type="SMART" id="SM00448">
    <property type="entry name" value="REC"/>
    <property type="match status" value="1"/>
</dbReference>
<reference evidence="11 12" key="1">
    <citation type="submission" date="2020-07" db="EMBL/GenBank/DDBJ databases">
        <title>Screening of a cold-adapted Planococcus bacterium producing protease in traditional shrimp paste and protease identification by genome sequencing.</title>
        <authorList>
            <person name="Gao R."/>
            <person name="Leng W."/>
            <person name="Chu Q."/>
            <person name="Wu X."/>
            <person name="Liu H."/>
            <person name="Li X."/>
        </authorList>
    </citation>
    <scope>NUCLEOTIDE SEQUENCE [LARGE SCALE GENOMIC DNA]</scope>
    <source>
        <strain evidence="11 12">XJ11</strain>
    </source>
</reference>
<feature type="DNA-binding region" description="OmpR/PhoB-type" evidence="8">
    <location>
        <begin position="131"/>
        <end position="230"/>
    </location>
</feature>
<dbReference type="GO" id="GO:0005829">
    <property type="term" value="C:cytosol"/>
    <property type="evidence" value="ECO:0007669"/>
    <property type="project" value="TreeGrafter"/>
</dbReference>
<dbReference type="InterPro" id="IPR001867">
    <property type="entry name" value="OmpR/PhoB-type_DNA-bd"/>
</dbReference>
<dbReference type="InterPro" id="IPR011006">
    <property type="entry name" value="CheY-like_superfamily"/>
</dbReference>
<dbReference type="SUPFAM" id="SSF52172">
    <property type="entry name" value="CheY-like"/>
    <property type="match status" value="1"/>
</dbReference>
<dbReference type="AlphaFoldDB" id="A0A7D7SIB9"/>
<accession>A0A7D7SIB9</accession>
<dbReference type="GO" id="GO:0032993">
    <property type="term" value="C:protein-DNA complex"/>
    <property type="evidence" value="ECO:0007669"/>
    <property type="project" value="TreeGrafter"/>
</dbReference>
<organism evidence="11 12">
    <name type="scientific">Planococcus maritimus</name>
    <dbReference type="NCBI Taxonomy" id="192421"/>
    <lineage>
        <taxon>Bacteria</taxon>
        <taxon>Bacillati</taxon>
        <taxon>Bacillota</taxon>
        <taxon>Bacilli</taxon>
        <taxon>Bacillales</taxon>
        <taxon>Caryophanaceae</taxon>
        <taxon>Planococcus</taxon>
    </lineage>
</organism>
<evidence type="ECO:0000259" key="10">
    <source>
        <dbReference type="PROSITE" id="PS51755"/>
    </source>
</evidence>
<evidence type="ECO:0000256" key="2">
    <source>
        <dbReference type="ARBA" id="ARBA00022553"/>
    </source>
</evidence>
<dbReference type="PANTHER" id="PTHR48111:SF52">
    <property type="entry name" value="TRANSCRIPTIONAL REGULATORY PROTEIN YVRH"/>
    <property type="match status" value="1"/>
</dbReference>
<keyword evidence="5 8" id="KW-0238">DNA-binding</keyword>
<evidence type="ECO:0000256" key="5">
    <source>
        <dbReference type="ARBA" id="ARBA00023125"/>
    </source>
</evidence>
<evidence type="ECO:0000259" key="9">
    <source>
        <dbReference type="PROSITE" id="PS50110"/>
    </source>
</evidence>
<evidence type="ECO:0000313" key="12">
    <source>
        <dbReference type="Proteomes" id="UP000514716"/>
    </source>
</evidence>
<gene>
    <name evidence="11" type="ORF">H1Q58_04070</name>
</gene>
<keyword evidence="3" id="KW-0902">Two-component regulatory system</keyword>
<dbReference type="Pfam" id="PF00486">
    <property type="entry name" value="Trans_reg_C"/>
    <property type="match status" value="1"/>
</dbReference>
<dbReference type="InterPro" id="IPR001789">
    <property type="entry name" value="Sig_transdc_resp-reg_receiver"/>
</dbReference>
<feature type="modified residue" description="4-aspartylphosphate" evidence="7">
    <location>
        <position position="55"/>
    </location>
</feature>
<proteinExistence type="predicted"/>
<evidence type="ECO:0000256" key="1">
    <source>
        <dbReference type="ARBA" id="ARBA00004496"/>
    </source>
</evidence>
<dbReference type="PROSITE" id="PS50110">
    <property type="entry name" value="RESPONSE_REGULATORY"/>
    <property type="match status" value="1"/>
</dbReference>
<dbReference type="Gene3D" id="1.10.10.10">
    <property type="entry name" value="Winged helix-like DNA-binding domain superfamily/Winged helix DNA-binding domain"/>
    <property type="match status" value="1"/>
</dbReference>
<evidence type="ECO:0000256" key="4">
    <source>
        <dbReference type="ARBA" id="ARBA00023015"/>
    </source>
</evidence>